<evidence type="ECO:0000256" key="2">
    <source>
        <dbReference type="ARBA" id="ARBA00022737"/>
    </source>
</evidence>
<proteinExistence type="predicted"/>
<feature type="compositionally biased region" description="Basic and acidic residues" evidence="3">
    <location>
        <begin position="11"/>
        <end position="33"/>
    </location>
</feature>
<dbReference type="InterPro" id="IPR032675">
    <property type="entry name" value="LRR_dom_sf"/>
</dbReference>
<feature type="compositionally biased region" description="Basic and acidic residues" evidence="3">
    <location>
        <begin position="43"/>
        <end position="63"/>
    </location>
</feature>
<dbReference type="InterPro" id="IPR001611">
    <property type="entry name" value="Leu-rich_rpt"/>
</dbReference>
<keyword evidence="1" id="KW-0433">Leucine-rich repeat</keyword>
<evidence type="ECO:0000256" key="3">
    <source>
        <dbReference type="SAM" id="MobiDB-lite"/>
    </source>
</evidence>
<evidence type="ECO:0000313" key="4">
    <source>
        <dbReference type="EMBL" id="KOF92956.1"/>
    </source>
</evidence>
<feature type="compositionally biased region" description="Basic and acidic residues" evidence="3">
    <location>
        <begin position="391"/>
        <end position="403"/>
    </location>
</feature>
<dbReference type="SMART" id="SM00365">
    <property type="entry name" value="LRR_SD22"/>
    <property type="match status" value="5"/>
</dbReference>
<sequence>MSDTELQEVTEGDKASEKIHEGEVPEEKEKSEIIEEPGSTAEKVIEETEVKETEGKEESKVTVEIESTEEIERTEEGKIELDGLEDSTGVGDQNGKVKEDEAVEEVAKPVEEEEEILEEVPDNILSEEVVKEGISSLRRTGSGLAYSFIKLDLSNRKMTDISILEKYIHLRIVNVSNNYLTDLKPFNTLTDLLQLTADKNRIASIMLDPCPFLQYMSINNNRIKDISEGISHPLVRYIDLSNNKIKEVPPFDGSGFHHLTTLKIEGNRIQNINEFNIPNLKILHLGQNKITSTEWVLDLVNLEELKLNNNLIEKTHGFNSNMTKLKYIDLKENKIAQYYDLSQMSTLPQLNSLMLNENPISQDGDYRVEILSILKTLTVLDEEEFTDEDHAEVRDIAKQRHNSELVPNEGNPS</sequence>
<feature type="region of interest" description="Disordered" evidence="3">
    <location>
        <begin position="1"/>
        <end position="75"/>
    </location>
</feature>
<dbReference type="KEGG" id="obi:106868462"/>
<organism evidence="4">
    <name type="scientific">Octopus bimaculoides</name>
    <name type="common">California two-spotted octopus</name>
    <dbReference type="NCBI Taxonomy" id="37653"/>
    <lineage>
        <taxon>Eukaryota</taxon>
        <taxon>Metazoa</taxon>
        <taxon>Spiralia</taxon>
        <taxon>Lophotrochozoa</taxon>
        <taxon>Mollusca</taxon>
        <taxon>Cephalopoda</taxon>
        <taxon>Coleoidea</taxon>
        <taxon>Octopodiformes</taxon>
        <taxon>Octopoda</taxon>
        <taxon>Incirrata</taxon>
        <taxon>Octopodidae</taxon>
        <taxon>Octopus</taxon>
    </lineage>
</organism>
<dbReference type="OrthoDB" id="271226at2759"/>
<dbReference type="EMBL" id="KQ417253">
    <property type="protein sequence ID" value="KOF92956.1"/>
    <property type="molecule type" value="Genomic_DNA"/>
</dbReference>
<dbReference type="PROSITE" id="PS51450">
    <property type="entry name" value="LRR"/>
    <property type="match status" value="2"/>
</dbReference>
<dbReference type="Pfam" id="PF14580">
    <property type="entry name" value="LRR_9"/>
    <property type="match status" value="1"/>
</dbReference>
<dbReference type="SUPFAM" id="SSF52058">
    <property type="entry name" value="L domain-like"/>
    <property type="match status" value="1"/>
</dbReference>
<dbReference type="PANTHER" id="PTHR18849:SF3">
    <property type="entry name" value="LEUCINE RICH REPEAT CONTAINING 23"/>
    <property type="match status" value="1"/>
</dbReference>
<dbReference type="AlphaFoldDB" id="A0A0L8HUR9"/>
<name>A0A0L8HUR9_OCTBM</name>
<gene>
    <name evidence="4" type="ORF">OCBIM_22005458mg</name>
</gene>
<evidence type="ECO:0008006" key="5">
    <source>
        <dbReference type="Google" id="ProtNLM"/>
    </source>
</evidence>
<feature type="compositionally biased region" description="Acidic residues" evidence="3">
    <location>
        <begin position="1"/>
        <end position="10"/>
    </location>
</feature>
<reference evidence="4" key="1">
    <citation type="submission" date="2015-07" db="EMBL/GenBank/DDBJ databases">
        <title>MeaNS - Measles Nucleotide Surveillance Program.</title>
        <authorList>
            <person name="Tran T."/>
            <person name="Druce J."/>
        </authorList>
    </citation>
    <scope>NUCLEOTIDE SEQUENCE</scope>
    <source>
        <strain evidence="4">UCB-OBI-ISO-001</strain>
        <tissue evidence="4">Gonad</tissue>
    </source>
</reference>
<dbReference type="Gene3D" id="3.80.10.10">
    <property type="entry name" value="Ribonuclease Inhibitor"/>
    <property type="match status" value="2"/>
</dbReference>
<keyword evidence="2" id="KW-0677">Repeat</keyword>
<dbReference type="STRING" id="37653.A0A0L8HUR9"/>
<evidence type="ECO:0000256" key="1">
    <source>
        <dbReference type="ARBA" id="ARBA00022614"/>
    </source>
</evidence>
<dbReference type="PANTHER" id="PTHR18849">
    <property type="entry name" value="LEUCINE RICH REPEAT PROTEIN"/>
    <property type="match status" value="1"/>
</dbReference>
<protein>
    <recommendedName>
        <fullName evidence="5">U2A'/phosphoprotein 32 family A C-terminal domain-containing protein</fullName>
    </recommendedName>
</protein>
<accession>A0A0L8HUR9</accession>
<dbReference type="OMA" id="LHWINGR"/>
<dbReference type="Pfam" id="PF13855">
    <property type="entry name" value="LRR_8"/>
    <property type="match status" value="1"/>
</dbReference>
<feature type="region of interest" description="Disordered" evidence="3">
    <location>
        <begin position="388"/>
        <end position="413"/>
    </location>
</feature>